<dbReference type="EMBL" id="MAAX01000136">
    <property type="protein sequence ID" value="OUS13654.1"/>
    <property type="molecule type" value="Genomic_DNA"/>
</dbReference>
<feature type="transmembrane region" description="Helical" evidence="1">
    <location>
        <begin position="7"/>
        <end position="23"/>
    </location>
</feature>
<organism evidence="2 3">
    <name type="scientific">Nonlabens dokdonensis</name>
    <dbReference type="NCBI Taxonomy" id="328515"/>
    <lineage>
        <taxon>Bacteria</taxon>
        <taxon>Pseudomonadati</taxon>
        <taxon>Bacteroidota</taxon>
        <taxon>Flavobacteriia</taxon>
        <taxon>Flavobacteriales</taxon>
        <taxon>Flavobacteriaceae</taxon>
        <taxon>Nonlabens</taxon>
    </lineage>
</organism>
<name>A0A1Z8ATJ9_9FLAO</name>
<accession>A0A1Z8ATJ9</accession>
<dbReference type="NCBIfam" id="TIGR04127">
    <property type="entry name" value="flavo_near_exo"/>
    <property type="match status" value="1"/>
</dbReference>
<feature type="transmembrane region" description="Helical" evidence="1">
    <location>
        <begin position="87"/>
        <end position="106"/>
    </location>
</feature>
<dbReference type="RefSeq" id="WP_303687105.1">
    <property type="nucleotide sequence ID" value="NZ_CAJXYO010000018.1"/>
</dbReference>
<gene>
    <name evidence="2" type="ORF">A9Q93_09060</name>
</gene>
<keyword evidence="1" id="KW-0472">Membrane</keyword>
<protein>
    <submittedName>
        <fullName evidence="2">Exosortase F system-associated protein</fullName>
    </submittedName>
</protein>
<feature type="transmembrane region" description="Helical" evidence="1">
    <location>
        <begin position="121"/>
        <end position="139"/>
    </location>
</feature>
<evidence type="ECO:0000313" key="2">
    <source>
        <dbReference type="EMBL" id="OUS13654.1"/>
    </source>
</evidence>
<evidence type="ECO:0000313" key="3">
    <source>
        <dbReference type="Proteomes" id="UP000196102"/>
    </source>
</evidence>
<dbReference type="AlphaFoldDB" id="A0A1Z8ATJ9"/>
<dbReference type="Proteomes" id="UP000196102">
    <property type="component" value="Unassembled WGS sequence"/>
</dbReference>
<keyword evidence="1" id="KW-1133">Transmembrane helix</keyword>
<comment type="caution">
    <text evidence="2">The sequence shown here is derived from an EMBL/GenBank/DDBJ whole genome shotgun (WGS) entry which is preliminary data.</text>
</comment>
<dbReference type="InterPro" id="IPR026414">
    <property type="entry name" value="ExosoTase_F-assoc_memb"/>
</dbReference>
<proteinExistence type="predicted"/>
<evidence type="ECO:0000256" key="1">
    <source>
        <dbReference type="SAM" id="Phobius"/>
    </source>
</evidence>
<sequence>MKKASSIFFIILALVGLVCVRIFENVLFNDPFIAYFKSNFQTYELPDFKSLSYIVSIIFRYSLNLTLSLVIIWFLYKKREFIKAALWVYLFAFIILSVAFLILSSLDYEWVKMGLFYTRRFLIHPILLFILVPGFYFISKTKINQ</sequence>
<reference evidence="3" key="1">
    <citation type="journal article" date="2017" name="Proc. Natl. Acad. Sci. U.S.A.">
        <title>Simulation of Deepwater Horizon oil plume reveals substrate specialization within a complex community of hydrocarbon-degraders.</title>
        <authorList>
            <person name="Hu P."/>
            <person name="Dubinsky E.A."/>
            <person name="Probst A.J."/>
            <person name="Wang J."/>
            <person name="Sieber C.M.K."/>
            <person name="Tom L.M."/>
            <person name="Gardinali P."/>
            <person name="Banfield J.F."/>
            <person name="Atlas R.M."/>
            <person name="Andersen G.L."/>
        </authorList>
    </citation>
    <scope>NUCLEOTIDE SEQUENCE [LARGE SCALE GENOMIC DNA]</scope>
</reference>
<keyword evidence="1" id="KW-0812">Transmembrane</keyword>
<feature type="transmembrane region" description="Helical" evidence="1">
    <location>
        <begin position="53"/>
        <end position="75"/>
    </location>
</feature>